<gene>
    <name evidence="2" type="ORF">CSHISOI_10083</name>
</gene>
<feature type="region of interest" description="Disordered" evidence="1">
    <location>
        <begin position="1"/>
        <end position="28"/>
    </location>
</feature>
<evidence type="ECO:0000313" key="3">
    <source>
        <dbReference type="Proteomes" id="UP000326340"/>
    </source>
</evidence>
<dbReference type="AlphaFoldDB" id="A0A5Q4BEL2"/>
<evidence type="ECO:0000256" key="1">
    <source>
        <dbReference type="SAM" id="MobiDB-lite"/>
    </source>
</evidence>
<proteinExistence type="predicted"/>
<organism evidence="2 3">
    <name type="scientific">Colletotrichum shisoi</name>
    <dbReference type="NCBI Taxonomy" id="2078593"/>
    <lineage>
        <taxon>Eukaryota</taxon>
        <taxon>Fungi</taxon>
        <taxon>Dikarya</taxon>
        <taxon>Ascomycota</taxon>
        <taxon>Pezizomycotina</taxon>
        <taxon>Sordariomycetes</taxon>
        <taxon>Hypocreomycetidae</taxon>
        <taxon>Glomerellales</taxon>
        <taxon>Glomerellaceae</taxon>
        <taxon>Colletotrichum</taxon>
        <taxon>Colletotrichum destructivum species complex</taxon>
    </lineage>
</organism>
<comment type="caution">
    <text evidence="2">The sequence shown here is derived from an EMBL/GenBank/DDBJ whole genome shotgun (WGS) entry which is preliminary data.</text>
</comment>
<name>A0A5Q4BEL2_9PEZI</name>
<dbReference type="EMBL" id="PUHP01001680">
    <property type="protein sequence ID" value="TQN65348.1"/>
    <property type="molecule type" value="Genomic_DNA"/>
</dbReference>
<feature type="compositionally biased region" description="Basic and acidic residues" evidence="1">
    <location>
        <begin position="14"/>
        <end position="28"/>
    </location>
</feature>
<keyword evidence="3" id="KW-1185">Reference proteome</keyword>
<sequence length="88" mass="9457">MPSRHTKKLARNVSKTEVKGVEEDNDRLVSPRPRLRSLSRVSAPPWRAPGIRTVLRGKAAGTVPGHPDSGVDVSSKAYAFRNSGGGKP</sequence>
<protein>
    <submittedName>
        <fullName evidence="2">Uncharacterized protein</fullName>
    </submittedName>
</protein>
<reference evidence="2 3" key="1">
    <citation type="journal article" date="2019" name="Sci. Rep.">
        <title>Colletotrichum shisoi sp. nov., an anthracnose pathogen of Perilla frutescens in Japan: molecular phylogenetic, morphological and genomic evidence.</title>
        <authorList>
            <person name="Gan P."/>
            <person name="Tsushima A."/>
            <person name="Hiroyama R."/>
            <person name="Narusaka M."/>
            <person name="Takano Y."/>
            <person name="Narusaka Y."/>
            <person name="Kawaradani M."/>
            <person name="Damm U."/>
            <person name="Shirasu K."/>
        </authorList>
    </citation>
    <scope>NUCLEOTIDE SEQUENCE [LARGE SCALE GENOMIC DNA]</scope>
    <source>
        <strain evidence="2 3">PG-2018a</strain>
    </source>
</reference>
<dbReference type="Proteomes" id="UP000326340">
    <property type="component" value="Unassembled WGS sequence"/>
</dbReference>
<feature type="compositionally biased region" description="Basic residues" evidence="1">
    <location>
        <begin position="1"/>
        <end position="10"/>
    </location>
</feature>
<accession>A0A5Q4BEL2</accession>
<evidence type="ECO:0000313" key="2">
    <source>
        <dbReference type="EMBL" id="TQN65348.1"/>
    </source>
</evidence>